<keyword evidence="4" id="KW-1185">Reference proteome</keyword>
<dbReference type="Gene3D" id="3.40.50.1820">
    <property type="entry name" value="alpha/beta hydrolase"/>
    <property type="match status" value="1"/>
</dbReference>
<dbReference type="InterPro" id="IPR013094">
    <property type="entry name" value="AB_hydrolase_3"/>
</dbReference>
<accession>A0A9P9R7P6</accession>
<dbReference type="Proteomes" id="UP000736672">
    <property type="component" value="Unassembled WGS sequence"/>
</dbReference>
<dbReference type="EMBL" id="JAGTJS010000005">
    <property type="protein sequence ID" value="KAH7268388.1"/>
    <property type="molecule type" value="Genomic_DNA"/>
</dbReference>
<dbReference type="PANTHER" id="PTHR48081">
    <property type="entry name" value="AB HYDROLASE SUPERFAMILY PROTEIN C4A8.06C"/>
    <property type="match status" value="1"/>
</dbReference>
<evidence type="ECO:0000259" key="2">
    <source>
        <dbReference type="Pfam" id="PF07859"/>
    </source>
</evidence>
<evidence type="ECO:0000313" key="3">
    <source>
        <dbReference type="EMBL" id="KAH7268388.1"/>
    </source>
</evidence>
<dbReference type="SUPFAM" id="SSF53474">
    <property type="entry name" value="alpha/beta-Hydrolases"/>
    <property type="match status" value="1"/>
</dbReference>
<keyword evidence="1 3" id="KW-0378">Hydrolase</keyword>
<sequence>MTMLDPSAIDVNFGSPRFRGVTDEIGTPVSTPDFSAYWLRRGQGDAPGETGWKNKTLLWIHGGAYIHGTPFWMFSTLFRLTELMADKHVRLDILSLHYTLAPDAVFPQQQTEAVAAYRYLVETQNISPEDIIVGGESAGAHLAVACLLGIVRQGLPRPAASILLCPWINLTNTGASFERNKNLDVTDKPRLDSAAALAMGSKGGELANFSAPQPRSWSWGDVLPARTWVNVGSYDLFVDDVIVFCENAVAEGANIKWEITEAKTHGWQARADYEGSGPYYMLETDENVPEGLLPGSVNVMKGLLQVI</sequence>
<dbReference type="OrthoDB" id="2152029at2759"/>
<dbReference type="InterPro" id="IPR050300">
    <property type="entry name" value="GDXG_lipolytic_enzyme"/>
</dbReference>
<dbReference type="PANTHER" id="PTHR48081:SF11">
    <property type="entry name" value="ALPHA_BETA HYDROLASE FOLD-3 DOMAIN-CONTAINING PROTEIN-RELATED"/>
    <property type="match status" value="1"/>
</dbReference>
<dbReference type="AlphaFoldDB" id="A0A9P9R7P6"/>
<evidence type="ECO:0000256" key="1">
    <source>
        <dbReference type="ARBA" id="ARBA00022801"/>
    </source>
</evidence>
<dbReference type="Pfam" id="PF07859">
    <property type="entry name" value="Abhydrolase_3"/>
    <property type="match status" value="1"/>
</dbReference>
<dbReference type="InterPro" id="IPR029058">
    <property type="entry name" value="AB_hydrolase_fold"/>
</dbReference>
<evidence type="ECO:0000313" key="4">
    <source>
        <dbReference type="Proteomes" id="UP000736672"/>
    </source>
</evidence>
<proteinExistence type="predicted"/>
<reference evidence="3" key="1">
    <citation type="journal article" date="2021" name="Nat. Commun.">
        <title>Genetic determinants of endophytism in the Arabidopsis root mycobiome.</title>
        <authorList>
            <person name="Mesny F."/>
            <person name="Miyauchi S."/>
            <person name="Thiergart T."/>
            <person name="Pickel B."/>
            <person name="Atanasova L."/>
            <person name="Karlsson M."/>
            <person name="Huettel B."/>
            <person name="Barry K.W."/>
            <person name="Haridas S."/>
            <person name="Chen C."/>
            <person name="Bauer D."/>
            <person name="Andreopoulos W."/>
            <person name="Pangilinan J."/>
            <person name="LaButti K."/>
            <person name="Riley R."/>
            <person name="Lipzen A."/>
            <person name="Clum A."/>
            <person name="Drula E."/>
            <person name="Henrissat B."/>
            <person name="Kohler A."/>
            <person name="Grigoriev I.V."/>
            <person name="Martin F.M."/>
            <person name="Hacquard S."/>
        </authorList>
    </citation>
    <scope>NUCLEOTIDE SEQUENCE</scope>
    <source>
        <strain evidence="3">FSSC 5 MPI-SDFR-AT-0091</strain>
    </source>
</reference>
<name>A0A9P9R7P6_FUSSL</name>
<protein>
    <submittedName>
        <fullName evidence="3">Alpha/Beta hydrolase protein</fullName>
    </submittedName>
</protein>
<comment type="caution">
    <text evidence="3">The sequence shown here is derived from an EMBL/GenBank/DDBJ whole genome shotgun (WGS) entry which is preliminary data.</text>
</comment>
<dbReference type="GO" id="GO:0016787">
    <property type="term" value="F:hydrolase activity"/>
    <property type="evidence" value="ECO:0007669"/>
    <property type="project" value="UniProtKB-KW"/>
</dbReference>
<gene>
    <name evidence="3" type="ORF">B0J15DRAFT_486662</name>
</gene>
<organism evidence="3 4">
    <name type="scientific">Fusarium solani</name>
    <name type="common">Filamentous fungus</name>
    <dbReference type="NCBI Taxonomy" id="169388"/>
    <lineage>
        <taxon>Eukaryota</taxon>
        <taxon>Fungi</taxon>
        <taxon>Dikarya</taxon>
        <taxon>Ascomycota</taxon>
        <taxon>Pezizomycotina</taxon>
        <taxon>Sordariomycetes</taxon>
        <taxon>Hypocreomycetidae</taxon>
        <taxon>Hypocreales</taxon>
        <taxon>Nectriaceae</taxon>
        <taxon>Fusarium</taxon>
        <taxon>Fusarium solani species complex</taxon>
    </lineage>
</organism>
<feature type="domain" description="Alpha/beta hydrolase fold-3" evidence="2">
    <location>
        <begin position="57"/>
        <end position="268"/>
    </location>
</feature>